<protein>
    <recommendedName>
        <fullName evidence="3">HTH marR-type domain-containing protein</fullName>
    </recommendedName>
</protein>
<proteinExistence type="predicted"/>
<keyword evidence="2" id="KW-1185">Reference proteome</keyword>
<organism evidence="1 2">
    <name type="scientific">Angustibacter aerolatus</name>
    <dbReference type="NCBI Taxonomy" id="1162965"/>
    <lineage>
        <taxon>Bacteria</taxon>
        <taxon>Bacillati</taxon>
        <taxon>Actinomycetota</taxon>
        <taxon>Actinomycetes</taxon>
        <taxon>Kineosporiales</taxon>
        <taxon>Kineosporiaceae</taxon>
    </lineage>
</organism>
<evidence type="ECO:0000313" key="1">
    <source>
        <dbReference type="EMBL" id="GMA89442.1"/>
    </source>
</evidence>
<comment type="caution">
    <text evidence="1">The sequence shown here is derived from an EMBL/GenBank/DDBJ whole genome shotgun (WGS) entry which is preliminary data.</text>
</comment>
<evidence type="ECO:0000313" key="2">
    <source>
        <dbReference type="Proteomes" id="UP001157017"/>
    </source>
</evidence>
<sequence length="74" mass="8068">MPKQSSRQPTRPPGLVVESRRAAALHRLALLEDGNDIVPVRQQRMLRVLDARPGLMLKDLATALGMTEPAVPGC</sequence>
<gene>
    <name evidence="1" type="ORF">GCM10025868_46920</name>
</gene>
<reference evidence="2" key="1">
    <citation type="journal article" date="2019" name="Int. J. Syst. Evol. Microbiol.">
        <title>The Global Catalogue of Microorganisms (GCM) 10K type strain sequencing project: providing services to taxonomists for standard genome sequencing and annotation.</title>
        <authorList>
            <consortium name="The Broad Institute Genomics Platform"/>
            <consortium name="The Broad Institute Genome Sequencing Center for Infectious Disease"/>
            <person name="Wu L."/>
            <person name="Ma J."/>
        </authorList>
    </citation>
    <scope>NUCLEOTIDE SEQUENCE [LARGE SCALE GENOMIC DNA]</scope>
    <source>
        <strain evidence="2">NBRC 108730</strain>
    </source>
</reference>
<accession>A0ABQ6JMD6</accession>
<evidence type="ECO:0008006" key="3">
    <source>
        <dbReference type="Google" id="ProtNLM"/>
    </source>
</evidence>
<name>A0ABQ6JMD6_9ACTN</name>
<dbReference type="EMBL" id="BSUZ01000003">
    <property type="protein sequence ID" value="GMA89442.1"/>
    <property type="molecule type" value="Genomic_DNA"/>
</dbReference>
<dbReference type="Proteomes" id="UP001157017">
    <property type="component" value="Unassembled WGS sequence"/>
</dbReference>